<protein>
    <submittedName>
        <fullName evidence="2">DUF2291 domain-containing protein</fullName>
    </submittedName>
</protein>
<dbReference type="EMBL" id="JAVQLW010000003">
    <property type="protein sequence ID" value="MDS9469481.1"/>
    <property type="molecule type" value="Genomic_DNA"/>
</dbReference>
<dbReference type="RefSeq" id="WP_311162117.1">
    <property type="nucleotide sequence ID" value="NZ_JAVQLW010000003.1"/>
</dbReference>
<accession>A0ABU2HWR3</accession>
<dbReference type="InterPro" id="IPR036215">
    <property type="entry name" value="TM0957-like_sf"/>
</dbReference>
<gene>
    <name evidence="2" type="ORF">RGQ15_18100</name>
</gene>
<sequence length="214" mass="22384">MKRIILVAACLAASFGLSACKIVKTQAPDEKSPAADASGDDARISALLAETWEPRLLPVIREKAVPVTDLRNAVAGGIEAAGKAHGKAGSGAGAAWNFAIKGEGKVVEAKLDSRARTLGIDTDGDSSPDVTLQLGPVVKGTALRDFSPFYDFTNFRDQIEFAKLGRALNDTASTALTLPEGDPTGKTATFIGVFAIRSASEPWLITPISVEFAQ</sequence>
<evidence type="ECO:0000313" key="2">
    <source>
        <dbReference type="EMBL" id="MDS9469481.1"/>
    </source>
</evidence>
<dbReference type="SUPFAM" id="SSF141318">
    <property type="entry name" value="TM0957-like"/>
    <property type="match status" value="1"/>
</dbReference>
<name>A0ABU2HWR3_9RHOB</name>
<feature type="chain" id="PRO_5046589450" evidence="1">
    <location>
        <begin position="20"/>
        <end position="214"/>
    </location>
</feature>
<dbReference type="InterPro" id="IPR014582">
    <property type="entry name" value="UCP033535_lipo"/>
</dbReference>
<dbReference type="Pfam" id="PF10054">
    <property type="entry name" value="DUF2291"/>
    <property type="match status" value="1"/>
</dbReference>
<keyword evidence="3" id="KW-1185">Reference proteome</keyword>
<feature type="signal peptide" evidence="1">
    <location>
        <begin position="1"/>
        <end position="19"/>
    </location>
</feature>
<organism evidence="2 3">
    <name type="scientific">Paracoccus aurantius</name>
    <dbReference type="NCBI Taxonomy" id="3073814"/>
    <lineage>
        <taxon>Bacteria</taxon>
        <taxon>Pseudomonadati</taxon>
        <taxon>Pseudomonadota</taxon>
        <taxon>Alphaproteobacteria</taxon>
        <taxon>Rhodobacterales</taxon>
        <taxon>Paracoccaceae</taxon>
        <taxon>Paracoccus</taxon>
    </lineage>
</organism>
<evidence type="ECO:0000313" key="3">
    <source>
        <dbReference type="Proteomes" id="UP001269144"/>
    </source>
</evidence>
<dbReference type="Proteomes" id="UP001269144">
    <property type="component" value="Unassembled WGS sequence"/>
</dbReference>
<dbReference type="PROSITE" id="PS51257">
    <property type="entry name" value="PROKAR_LIPOPROTEIN"/>
    <property type="match status" value="1"/>
</dbReference>
<evidence type="ECO:0000256" key="1">
    <source>
        <dbReference type="SAM" id="SignalP"/>
    </source>
</evidence>
<dbReference type="PIRSF" id="PIRSF033535">
    <property type="entry name" value="UCP033535_plp"/>
    <property type="match status" value="1"/>
</dbReference>
<keyword evidence="1" id="KW-0732">Signal</keyword>
<reference evidence="3" key="1">
    <citation type="submission" date="2023-07" db="EMBL/GenBank/DDBJ databases">
        <title>Paracoccus sp. MBLB3053 whole genome sequence.</title>
        <authorList>
            <person name="Hwang C.Y."/>
            <person name="Cho E.-S."/>
            <person name="Seo M.-J."/>
        </authorList>
    </citation>
    <scope>NUCLEOTIDE SEQUENCE [LARGE SCALE GENOMIC DNA]</scope>
    <source>
        <strain evidence="3">MBLB3053</strain>
    </source>
</reference>
<comment type="caution">
    <text evidence="2">The sequence shown here is derived from an EMBL/GenBank/DDBJ whole genome shotgun (WGS) entry which is preliminary data.</text>
</comment>
<proteinExistence type="predicted"/>